<proteinExistence type="predicted"/>
<name>H2C6E5_9CREN</name>
<evidence type="ECO:0000313" key="2">
    <source>
        <dbReference type="Proteomes" id="UP000003980"/>
    </source>
</evidence>
<dbReference type="AlphaFoldDB" id="H2C6E5"/>
<evidence type="ECO:0000313" key="1">
    <source>
        <dbReference type="EMBL" id="EHP69372.1"/>
    </source>
</evidence>
<dbReference type="InterPro" id="IPR006783">
    <property type="entry name" value="Transposase_ISC1217"/>
</dbReference>
<dbReference type="HOGENOM" id="CLU_113185_0_0_2"/>
<dbReference type="EMBL" id="JH597768">
    <property type="protein sequence ID" value="EHP69372.1"/>
    <property type="molecule type" value="Genomic_DNA"/>
</dbReference>
<organism evidence="1 2">
    <name type="scientific">Metallosphaera yellowstonensis MK1</name>
    <dbReference type="NCBI Taxonomy" id="671065"/>
    <lineage>
        <taxon>Archaea</taxon>
        <taxon>Thermoproteota</taxon>
        <taxon>Thermoprotei</taxon>
        <taxon>Sulfolobales</taxon>
        <taxon>Sulfolobaceae</taxon>
        <taxon>Metallosphaera</taxon>
    </lineage>
</organism>
<dbReference type="Pfam" id="PF04693">
    <property type="entry name" value="DDE_Tnp_2"/>
    <property type="match status" value="1"/>
</dbReference>
<dbReference type="STRING" id="671065.MetMK1DRAFT_00021230"/>
<reference evidence="1 2" key="1">
    <citation type="submission" date="2012-01" db="EMBL/GenBank/DDBJ databases">
        <title>Improved High-Quality Draft sequence of Metallosphaera yellowstonensis MK1.</title>
        <authorList>
            <consortium name="US DOE Joint Genome Institute"/>
            <person name="Lucas S."/>
            <person name="Han J."/>
            <person name="Cheng J.-F."/>
            <person name="Goodwin L."/>
            <person name="Pitluck S."/>
            <person name="Peters L."/>
            <person name="Teshima H."/>
            <person name="Detter J.C."/>
            <person name="Han C."/>
            <person name="Tapia R."/>
            <person name="Land M."/>
            <person name="Hauser L."/>
            <person name="Kyrpides N."/>
            <person name="Kozubal M."/>
            <person name="Macur R.E."/>
            <person name="Jay Z."/>
            <person name="Inskeep W."/>
            <person name="Woyke T."/>
        </authorList>
    </citation>
    <scope>NUCLEOTIDE SEQUENCE [LARGE SCALE GENOMIC DNA]</scope>
    <source>
        <strain evidence="1 2">MK1</strain>
    </source>
</reference>
<dbReference type="Proteomes" id="UP000003980">
    <property type="component" value="Unassembled WGS sequence"/>
</dbReference>
<sequence length="186" mass="20982">MKMSNRKGQVELAKEDLIKAVNQVLGIVRRNGRSRKVGLALVLMVLLGGRSSVRNAAETFGLDYANLLEALGELDDAWRNYLEVLSGLVKGQIVIIDDTVDHKEYSRGRDVSPHGNYWIYCHTHGRFERAKLLTVAVVDLSAGRTFMVGAFPYAVRKMLDLGMVNEFKTKIEVAREMLDVLKERFQ</sequence>
<keyword evidence="2" id="KW-1185">Reference proteome</keyword>
<dbReference type="eggNOG" id="arCOG09888">
    <property type="taxonomic scope" value="Archaea"/>
</dbReference>
<gene>
    <name evidence="1" type="ORF">MetMK1DRAFT_00021230</name>
</gene>
<protein>
    <submittedName>
        <fullName evidence="1">Archaeal putative transposase ISC1217</fullName>
    </submittedName>
</protein>
<accession>H2C6E5</accession>